<evidence type="ECO:0000313" key="1">
    <source>
        <dbReference type="EMBL" id="KAB7731154.1"/>
    </source>
</evidence>
<proteinExistence type="predicted"/>
<organism evidence="1 2">
    <name type="scientific">Rudanella paleaurantiibacter</name>
    <dbReference type="NCBI Taxonomy" id="2614655"/>
    <lineage>
        <taxon>Bacteria</taxon>
        <taxon>Pseudomonadati</taxon>
        <taxon>Bacteroidota</taxon>
        <taxon>Cytophagia</taxon>
        <taxon>Cytophagales</taxon>
        <taxon>Cytophagaceae</taxon>
        <taxon>Rudanella</taxon>
    </lineage>
</organism>
<evidence type="ECO:0000313" key="2">
    <source>
        <dbReference type="Proteomes" id="UP000488299"/>
    </source>
</evidence>
<dbReference type="Proteomes" id="UP000488299">
    <property type="component" value="Unassembled WGS sequence"/>
</dbReference>
<protein>
    <submittedName>
        <fullName evidence="1">Uncharacterized protein</fullName>
    </submittedName>
</protein>
<dbReference type="RefSeq" id="WP_185155476.1">
    <property type="nucleotide sequence ID" value="NZ_WELI01000003.1"/>
</dbReference>
<accession>A0A7J5U2F6</accession>
<reference evidence="1 2" key="1">
    <citation type="submission" date="2019-10" db="EMBL/GenBank/DDBJ databases">
        <title>Rudanella paleaurantiibacter sp. nov., isolated from sludge.</title>
        <authorList>
            <person name="Xu S.Q."/>
        </authorList>
    </citation>
    <scope>NUCLEOTIDE SEQUENCE [LARGE SCALE GENOMIC DNA]</scope>
    <source>
        <strain evidence="1 2">HX-22-17</strain>
    </source>
</reference>
<gene>
    <name evidence="1" type="ORF">F5984_10120</name>
</gene>
<dbReference type="AlphaFoldDB" id="A0A7J5U2F6"/>
<keyword evidence="2" id="KW-1185">Reference proteome</keyword>
<comment type="caution">
    <text evidence="1">The sequence shown here is derived from an EMBL/GenBank/DDBJ whole genome shotgun (WGS) entry which is preliminary data.</text>
</comment>
<sequence length="161" mass="16834">MLLILLLVIVPGRRISLASVSLGLSPVLAGGADQTLEEFTDGLQFVDLALDIAAEPAKAKQIWDGIRQIRPETVKNIIREHVATYTAGGPKAFYQGGRDGITIAFMWKGLAGAATKLAGYASQLSSVADQVQQAGATMIGLVTGTSKVADEVLGIAQEVAE</sequence>
<name>A0A7J5U2F6_9BACT</name>
<dbReference type="EMBL" id="WELI01000003">
    <property type="protein sequence ID" value="KAB7731154.1"/>
    <property type="molecule type" value="Genomic_DNA"/>
</dbReference>